<dbReference type="EMBL" id="JAEOAQ010000007">
    <property type="protein sequence ID" value="KAG5417594.1"/>
    <property type="molecule type" value="Genomic_DNA"/>
</dbReference>
<evidence type="ECO:0000313" key="2">
    <source>
        <dbReference type="Proteomes" id="UP000669133"/>
    </source>
</evidence>
<gene>
    <name evidence="1" type="ORF">I9W82_005230</name>
</gene>
<comment type="caution">
    <text evidence="1">The sequence shown here is derived from an EMBL/GenBank/DDBJ whole genome shotgun (WGS) entry which is preliminary data.</text>
</comment>
<reference evidence="1 2" key="1">
    <citation type="submission" date="2020-12" db="EMBL/GenBank/DDBJ databases">
        <title>Effect of drift, selection, and recombination on the evolution of hybrid genomes in Candida yeast pathogens.</title>
        <authorList>
            <person name="Mixao V."/>
            <person name="Ksiezopolska E."/>
            <person name="Saus E."/>
            <person name="Boekhout T."/>
            <person name="Gacser A."/>
            <person name="Gabaldon T."/>
        </authorList>
    </citation>
    <scope>NUCLEOTIDE SEQUENCE [LARGE SCALE GENOMIC DNA]</scope>
    <source>
        <strain evidence="1 2">BP57</strain>
    </source>
</reference>
<evidence type="ECO:0000313" key="1">
    <source>
        <dbReference type="EMBL" id="KAG5417594.1"/>
    </source>
</evidence>
<organism evidence="1 2">
    <name type="scientific">Candida metapsilosis</name>
    <dbReference type="NCBI Taxonomy" id="273372"/>
    <lineage>
        <taxon>Eukaryota</taxon>
        <taxon>Fungi</taxon>
        <taxon>Dikarya</taxon>
        <taxon>Ascomycota</taxon>
        <taxon>Saccharomycotina</taxon>
        <taxon>Pichiomycetes</taxon>
        <taxon>Debaryomycetaceae</taxon>
        <taxon>Candida/Lodderomyces clade</taxon>
        <taxon>Candida</taxon>
    </lineage>
</organism>
<name>A0A8H7ZBS8_9ASCO</name>
<dbReference type="GeneID" id="93653859"/>
<dbReference type="AlphaFoldDB" id="A0A8H7ZBS8"/>
<dbReference type="OrthoDB" id="4006634at2759"/>
<dbReference type="RefSeq" id="XP_067546710.1">
    <property type="nucleotide sequence ID" value="XM_067694385.1"/>
</dbReference>
<protein>
    <submittedName>
        <fullName evidence="1">Uncharacterized protein</fullName>
    </submittedName>
</protein>
<sequence>MTVLDLHSGKPYSLPIEFSRQNSKISKKEKDTGIRIQWITNAEKLLTTEIESAEIVVNNVLDRGEYYERPSDAIGVIVHSKDEPVAVAAWYGDDHVGDWNVYGDQPEHAQQTYYLGGARTIFVGLF</sequence>
<accession>A0A8H7ZBS8</accession>
<proteinExistence type="predicted"/>
<dbReference type="Proteomes" id="UP000669133">
    <property type="component" value="Unassembled WGS sequence"/>
</dbReference>
<keyword evidence="2" id="KW-1185">Reference proteome</keyword>